<proteinExistence type="predicted"/>
<name>A0ACB5U5X5_CANBO</name>
<comment type="caution">
    <text evidence="1">The sequence shown here is derived from an EMBL/GenBank/DDBJ whole genome shotgun (WGS) entry which is preliminary data.</text>
</comment>
<protein>
    <submittedName>
        <fullName evidence="1">Unnamed protein product</fullName>
    </submittedName>
</protein>
<reference evidence="1" key="1">
    <citation type="submission" date="2023-04" db="EMBL/GenBank/DDBJ databases">
        <title>Candida boidinii NBRC 1967.</title>
        <authorList>
            <person name="Ichikawa N."/>
            <person name="Sato H."/>
            <person name="Tonouchi N."/>
        </authorList>
    </citation>
    <scope>NUCLEOTIDE SEQUENCE</scope>
    <source>
        <strain evidence="1">NBRC 1967</strain>
    </source>
</reference>
<sequence>MATTTVPNTEYILPSSNSSCNPNQIEQNPERDSSSSTNDIPERSTKRLSISMAALRIDTSLDDTPTTSTNITTSNGRFSISSPSISTPTNANSSIYNSEYLADSNSTLQNFSAQLRSNNNLNMRNSALLSPITPTLNIPFNQKDSLNQELHRNNIDYQIENDLKLTIPTLVHKCCDFILNNDPIQAQ</sequence>
<evidence type="ECO:0000313" key="2">
    <source>
        <dbReference type="Proteomes" id="UP001165101"/>
    </source>
</evidence>
<evidence type="ECO:0000313" key="1">
    <source>
        <dbReference type="EMBL" id="GMF02747.1"/>
    </source>
</evidence>
<gene>
    <name evidence="1" type="ORF">Cboi01_000616800</name>
</gene>
<dbReference type="Proteomes" id="UP001165101">
    <property type="component" value="Unassembled WGS sequence"/>
</dbReference>
<dbReference type="EMBL" id="BSXV01005731">
    <property type="protein sequence ID" value="GMF02747.1"/>
    <property type="molecule type" value="Genomic_DNA"/>
</dbReference>
<keyword evidence="2" id="KW-1185">Reference proteome</keyword>
<organism evidence="1 2">
    <name type="scientific">Candida boidinii</name>
    <name type="common">Yeast</name>
    <dbReference type="NCBI Taxonomy" id="5477"/>
    <lineage>
        <taxon>Eukaryota</taxon>
        <taxon>Fungi</taxon>
        <taxon>Dikarya</taxon>
        <taxon>Ascomycota</taxon>
        <taxon>Saccharomycotina</taxon>
        <taxon>Pichiomycetes</taxon>
        <taxon>Pichiales</taxon>
        <taxon>Pichiaceae</taxon>
        <taxon>Ogataea</taxon>
        <taxon>Ogataea/Candida clade</taxon>
    </lineage>
</organism>
<accession>A0ACB5U5X5</accession>